<protein>
    <submittedName>
        <fullName evidence="1">Uncharacterized protein</fullName>
    </submittedName>
</protein>
<dbReference type="AlphaFoldDB" id="A0A0V1DL59"/>
<dbReference type="EMBL" id="JYDT01003592">
    <property type="protein sequence ID" value="KRY62266.1"/>
    <property type="molecule type" value="Genomic_DNA"/>
</dbReference>
<evidence type="ECO:0000313" key="2">
    <source>
        <dbReference type="Proteomes" id="UP000054995"/>
    </source>
</evidence>
<gene>
    <name evidence="1" type="ORF">T4D_1985</name>
</gene>
<sequence>MFLEFWIVVMQFRRVSRPVWFCHHFIASDLLSAVEGECINEKMKRMEDETSEKYTQH</sequence>
<comment type="caution">
    <text evidence="1">The sequence shown here is derived from an EMBL/GenBank/DDBJ whole genome shotgun (WGS) entry which is preliminary data.</text>
</comment>
<keyword evidence="2" id="KW-1185">Reference proteome</keyword>
<evidence type="ECO:0000313" key="1">
    <source>
        <dbReference type="EMBL" id="KRY62266.1"/>
    </source>
</evidence>
<accession>A0A0V1DL59</accession>
<organism evidence="1 2">
    <name type="scientific">Trichinella pseudospiralis</name>
    <name type="common">Parasitic roundworm</name>
    <dbReference type="NCBI Taxonomy" id="6337"/>
    <lineage>
        <taxon>Eukaryota</taxon>
        <taxon>Metazoa</taxon>
        <taxon>Ecdysozoa</taxon>
        <taxon>Nematoda</taxon>
        <taxon>Enoplea</taxon>
        <taxon>Dorylaimia</taxon>
        <taxon>Trichinellida</taxon>
        <taxon>Trichinellidae</taxon>
        <taxon>Trichinella</taxon>
    </lineage>
</organism>
<name>A0A0V1DL59_TRIPS</name>
<dbReference type="Proteomes" id="UP000054995">
    <property type="component" value="Unassembled WGS sequence"/>
</dbReference>
<reference evidence="1 2" key="1">
    <citation type="submission" date="2015-01" db="EMBL/GenBank/DDBJ databases">
        <title>Evolution of Trichinella species and genotypes.</title>
        <authorList>
            <person name="Korhonen P.K."/>
            <person name="Edoardo P."/>
            <person name="Giuseppe L.R."/>
            <person name="Gasser R.B."/>
        </authorList>
    </citation>
    <scope>NUCLEOTIDE SEQUENCE [LARGE SCALE GENOMIC DNA]</scope>
    <source>
        <strain evidence="1">ISS470</strain>
    </source>
</reference>
<proteinExistence type="predicted"/>